<dbReference type="GO" id="GO:0005525">
    <property type="term" value="F:GTP binding"/>
    <property type="evidence" value="ECO:0007669"/>
    <property type="project" value="UniProtKB-UniRule"/>
</dbReference>
<dbReference type="PROSITE" id="PS00300">
    <property type="entry name" value="SRP54"/>
    <property type="match status" value="1"/>
</dbReference>
<dbReference type="InterPro" id="IPR004780">
    <property type="entry name" value="SRP"/>
</dbReference>
<evidence type="ECO:0000256" key="4">
    <source>
        <dbReference type="ARBA" id="ARBA00022741"/>
    </source>
</evidence>
<keyword evidence="5 11" id="KW-0378">Hydrolase</keyword>
<evidence type="ECO:0000256" key="7">
    <source>
        <dbReference type="ARBA" id="ARBA00023134"/>
    </source>
</evidence>
<dbReference type="GO" id="GO:0005886">
    <property type="term" value="C:plasma membrane"/>
    <property type="evidence" value="ECO:0007669"/>
    <property type="project" value="UniProtKB-SubCell"/>
</dbReference>
<dbReference type="Pfam" id="PF00448">
    <property type="entry name" value="SRP54"/>
    <property type="match status" value="1"/>
</dbReference>
<dbReference type="Gene3D" id="1.10.260.30">
    <property type="entry name" value="Signal recognition particle, SRP54 subunit, M-domain"/>
    <property type="match status" value="1"/>
</dbReference>
<dbReference type="AlphaFoldDB" id="A0A918KUZ0"/>
<comment type="function">
    <text evidence="11">Involved in targeting and insertion of nascent membrane proteins into the cytoplasmic membrane. Binds to the hydrophobic signal sequence of the ribosome-nascent chain (RNC) as it emerges from the ribosomes. The SRP-RNC complex is then targeted to the cytoplasmic membrane where it interacts with the SRP receptor FtsY. Interaction with FtsY leads to the transfer of the RNC complex to the Sec translocase for insertion into the membrane, the hydrolysis of GTP by both Ffh and FtsY, and the dissociation of the SRP-FtsY complex into the individual components.</text>
</comment>
<evidence type="ECO:0000256" key="10">
    <source>
        <dbReference type="ARBA" id="ARBA00048027"/>
    </source>
</evidence>
<gene>
    <name evidence="11 14" type="primary">ffh</name>
    <name evidence="14" type="ORF">GCM10011309_26280</name>
</gene>
<dbReference type="InterPro" id="IPR022941">
    <property type="entry name" value="SRP54"/>
</dbReference>
<dbReference type="EC" id="3.6.5.4" evidence="11"/>
<dbReference type="InterPro" id="IPR027417">
    <property type="entry name" value="P-loop_NTPase"/>
</dbReference>
<evidence type="ECO:0000256" key="3">
    <source>
        <dbReference type="ARBA" id="ARBA00022490"/>
    </source>
</evidence>
<keyword evidence="6 11" id="KW-0694">RNA-binding</keyword>
<feature type="domain" description="SRP54-type proteins GTP-binding" evidence="13">
    <location>
        <begin position="282"/>
        <end position="295"/>
    </location>
</feature>
<evidence type="ECO:0000256" key="6">
    <source>
        <dbReference type="ARBA" id="ARBA00022884"/>
    </source>
</evidence>
<evidence type="ECO:0000256" key="5">
    <source>
        <dbReference type="ARBA" id="ARBA00022801"/>
    </source>
</evidence>
<dbReference type="InterPro" id="IPR013822">
    <property type="entry name" value="Signal_recog_particl_SRP54_hlx"/>
</dbReference>
<evidence type="ECO:0000256" key="8">
    <source>
        <dbReference type="ARBA" id="ARBA00023135"/>
    </source>
</evidence>
<reference evidence="14 15" key="1">
    <citation type="journal article" date="2014" name="Int. J. Syst. Evol. Microbiol.">
        <title>Complete genome sequence of Corynebacterium casei LMG S-19264T (=DSM 44701T), isolated from a smear-ripened cheese.</title>
        <authorList>
            <consortium name="US DOE Joint Genome Institute (JGI-PGF)"/>
            <person name="Walter F."/>
            <person name="Albersmeier A."/>
            <person name="Kalinowski J."/>
            <person name="Ruckert C."/>
        </authorList>
    </citation>
    <scope>NUCLEOTIDE SEQUENCE [LARGE SCALE GENOMIC DNA]</scope>
    <source>
        <strain evidence="14 15">KCTC 23968</strain>
    </source>
</reference>
<evidence type="ECO:0000313" key="15">
    <source>
        <dbReference type="Proteomes" id="UP000600865"/>
    </source>
</evidence>
<dbReference type="SUPFAM" id="SSF47364">
    <property type="entry name" value="Domain of the SRP/SRP receptor G-proteins"/>
    <property type="match status" value="1"/>
</dbReference>
<comment type="caution">
    <text evidence="14">The sequence shown here is derived from an EMBL/GenBank/DDBJ whole genome shotgun (WGS) entry which is preliminary data.</text>
</comment>
<dbReference type="GO" id="GO:0006614">
    <property type="term" value="P:SRP-dependent cotranslational protein targeting to membrane"/>
    <property type="evidence" value="ECO:0007669"/>
    <property type="project" value="InterPro"/>
</dbReference>
<keyword evidence="3 11" id="KW-0963">Cytoplasm</keyword>
<keyword evidence="7 11" id="KW-0342">GTP-binding</keyword>
<dbReference type="EMBL" id="BMYV01000003">
    <property type="protein sequence ID" value="GGX74847.1"/>
    <property type="molecule type" value="Genomic_DNA"/>
</dbReference>
<evidence type="ECO:0000256" key="11">
    <source>
        <dbReference type="HAMAP-Rule" id="MF_00306"/>
    </source>
</evidence>
<keyword evidence="4 11" id="KW-0547">Nucleotide-binding</keyword>
<dbReference type="GO" id="GO:0003924">
    <property type="term" value="F:GTPase activity"/>
    <property type="evidence" value="ECO:0007669"/>
    <property type="project" value="UniProtKB-UniRule"/>
</dbReference>
<dbReference type="PANTHER" id="PTHR11564">
    <property type="entry name" value="SIGNAL RECOGNITION PARTICLE 54K PROTEIN SRP54"/>
    <property type="match status" value="1"/>
</dbReference>
<dbReference type="PANTHER" id="PTHR11564:SF5">
    <property type="entry name" value="SIGNAL RECOGNITION PARTICLE SUBUNIT SRP54"/>
    <property type="match status" value="1"/>
</dbReference>
<comment type="subcellular location">
    <subcellularLocation>
        <location evidence="1">Cell inner membrane</location>
        <topology evidence="1">Peripheral membrane protein</topology>
        <orientation evidence="1">Cytoplasmic side</orientation>
    </subcellularLocation>
    <subcellularLocation>
        <location evidence="11">Cytoplasm</location>
    </subcellularLocation>
    <text evidence="11">The SRP-RNC complex is targeted to the cytoplasmic membrane.</text>
</comment>
<dbReference type="Pfam" id="PF02978">
    <property type="entry name" value="SRP_SPB"/>
    <property type="match status" value="1"/>
</dbReference>
<dbReference type="Proteomes" id="UP000600865">
    <property type="component" value="Unassembled WGS sequence"/>
</dbReference>
<dbReference type="SUPFAM" id="SSF52540">
    <property type="entry name" value="P-loop containing nucleoside triphosphate hydrolases"/>
    <property type="match status" value="1"/>
</dbReference>
<dbReference type="HAMAP" id="MF_00306">
    <property type="entry name" value="SRP54"/>
    <property type="match status" value="1"/>
</dbReference>
<feature type="compositionally biased region" description="Gly residues" evidence="12">
    <location>
        <begin position="519"/>
        <end position="529"/>
    </location>
</feature>
<dbReference type="Pfam" id="PF02881">
    <property type="entry name" value="SRP54_N"/>
    <property type="match status" value="1"/>
</dbReference>
<dbReference type="SMART" id="SM00382">
    <property type="entry name" value="AAA"/>
    <property type="match status" value="1"/>
</dbReference>
<dbReference type="InterPro" id="IPR036225">
    <property type="entry name" value="SRP/SRP_N"/>
</dbReference>
<dbReference type="Gene3D" id="1.20.120.140">
    <property type="entry name" value="Signal recognition particle SRP54, nucleotide-binding domain"/>
    <property type="match status" value="1"/>
</dbReference>
<dbReference type="NCBIfam" id="TIGR00959">
    <property type="entry name" value="ffh"/>
    <property type="match status" value="1"/>
</dbReference>
<dbReference type="InterPro" id="IPR036891">
    <property type="entry name" value="Signal_recog_part_SRP54_M_sf"/>
</dbReference>
<dbReference type="GO" id="GO:0048500">
    <property type="term" value="C:signal recognition particle"/>
    <property type="evidence" value="ECO:0007669"/>
    <property type="project" value="UniProtKB-UniRule"/>
</dbReference>
<accession>A0A918KUZ0</accession>
<dbReference type="GO" id="GO:0008312">
    <property type="term" value="F:7S RNA binding"/>
    <property type="evidence" value="ECO:0007669"/>
    <property type="project" value="InterPro"/>
</dbReference>
<dbReference type="SMART" id="SM00963">
    <property type="entry name" value="SRP54_N"/>
    <property type="match status" value="1"/>
</dbReference>
<comment type="subunit">
    <text evidence="11">Part of the signal recognition particle protein translocation system, which is composed of SRP and FtsY. SRP is a ribonucleoprotein composed of Ffh and a 4.5S RNA molecule.</text>
</comment>
<feature type="region of interest" description="Disordered" evidence="12">
    <location>
        <begin position="519"/>
        <end position="538"/>
    </location>
</feature>
<comment type="similarity">
    <text evidence="2 11">Belongs to the GTP-binding SRP family. SRP54 subfamily.</text>
</comment>
<sequence>MFEALGDKLGNVFDGLTGRGALSESDVNKAMREIRIALLEADVALPVVKQFVEKVRKEAVGEKVIKSIKPGQMVVKIVNDALIDMLGGTLSDDDADKAEAAKANALNLAGRPPVAILMAGLQGSGKTTTTGKLGLYLRTALKKKVLFASLDTNRPAAMDQLGMLAEQAGTGFLPIVKGETALQIAKRAMSEGAKGGYDVVFLDTAGRTTVNDELMDEVEAIAKATNPIETLLVADSLTGQDAVETANRFNARLPLTGLVLTRIDGDGRGGAALSMRAVTGLPIKFLGTGEKLDGLEAFDAERLAGRILGQGDIVSLVEKASQVINEKDAALAAEKMRKGQFDLDDLAKQLGQMQKMGGMGGLMKLMPGMGKMKKQLDAAGGVDDKLLKQQQAIILSMTPHERQNPGVLKASRKKRIAAGSGMSVQEVNKLLKMHRQMSDMMKKMSKGGMAGMMQAMQGMGGGMGGMGGMMPGSKASQAGLGGGLPDPSKMDPAQLEALKKQMGGMPGLPKLPGLGGAKLPGLGGGGLPGLGSPFGKKK</sequence>
<protein>
    <recommendedName>
        <fullName evidence="11">Signal recognition particle protein</fullName>
        <ecNumber evidence="11">3.6.5.4</ecNumber>
    </recommendedName>
    <alternativeName>
        <fullName evidence="11">Fifty-four homolog</fullName>
    </alternativeName>
</protein>
<evidence type="ECO:0000256" key="2">
    <source>
        <dbReference type="ARBA" id="ARBA00005450"/>
    </source>
</evidence>
<feature type="binding site" evidence="11">
    <location>
        <begin position="203"/>
        <end position="207"/>
    </location>
    <ligand>
        <name>GTP</name>
        <dbReference type="ChEBI" id="CHEBI:37565"/>
    </ligand>
</feature>
<organism evidence="14 15">
    <name type="scientific">Litorimonas cladophorae</name>
    <dbReference type="NCBI Taxonomy" id="1220491"/>
    <lineage>
        <taxon>Bacteria</taxon>
        <taxon>Pseudomonadati</taxon>
        <taxon>Pseudomonadota</taxon>
        <taxon>Alphaproteobacteria</taxon>
        <taxon>Maricaulales</taxon>
        <taxon>Robiginitomaculaceae</taxon>
    </lineage>
</organism>
<dbReference type="RefSeq" id="WP_189586984.1">
    <property type="nucleotide sequence ID" value="NZ_BMYV01000003.1"/>
</dbReference>
<keyword evidence="15" id="KW-1185">Reference proteome</keyword>
<evidence type="ECO:0000256" key="1">
    <source>
        <dbReference type="ARBA" id="ARBA00004515"/>
    </source>
</evidence>
<dbReference type="InterPro" id="IPR000897">
    <property type="entry name" value="SRP54_GTPase_dom"/>
</dbReference>
<dbReference type="InterPro" id="IPR003593">
    <property type="entry name" value="AAA+_ATPase"/>
</dbReference>
<name>A0A918KUZ0_9PROT</name>
<proteinExistence type="inferred from homology"/>
<feature type="binding site" evidence="11">
    <location>
        <begin position="261"/>
        <end position="264"/>
    </location>
    <ligand>
        <name>GTP</name>
        <dbReference type="ChEBI" id="CHEBI:37565"/>
    </ligand>
</feature>
<evidence type="ECO:0000313" key="14">
    <source>
        <dbReference type="EMBL" id="GGX74847.1"/>
    </source>
</evidence>
<keyword evidence="9 11" id="KW-0687">Ribonucleoprotein</keyword>
<dbReference type="InterPro" id="IPR004125">
    <property type="entry name" value="Signal_recog_particle_SRP54_M"/>
</dbReference>
<dbReference type="SMART" id="SM00962">
    <property type="entry name" value="SRP54"/>
    <property type="match status" value="1"/>
</dbReference>
<dbReference type="InterPro" id="IPR042101">
    <property type="entry name" value="SRP54_N_sf"/>
</dbReference>
<comment type="catalytic activity">
    <reaction evidence="10 11">
        <text>GTP + H2O = GDP + phosphate + H(+)</text>
        <dbReference type="Rhea" id="RHEA:19669"/>
        <dbReference type="ChEBI" id="CHEBI:15377"/>
        <dbReference type="ChEBI" id="CHEBI:15378"/>
        <dbReference type="ChEBI" id="CHEBI:37565"/>
        <dbReference type="ChEBI" id="CHEBI:43474"/>
        <dbReference type="ChEBI" id="CHEBI:58189"/>
        <dbReference type="EC" id="3.6.5.4"/>
    </reaction>
</comment>
<dbReference type="SUPFAM" id="SSF47446">
    <property type="entry name" value="Signal peptide-binding domain"/>
    <property type="match status" value="1"/>
</dbReference>
<evidence type="ECO:0000256" key="12">
    <source>
        <dbReference type="SAM" id="MobiDB-lite"/>
    </source>
</evidence>
<dbReference type="Gene3D" id="3.40.50.300">
    <property type="entry name" value="P-loop containing nucleotide triphosphate hydrolases"/>
    <property type="match status" value="1"/>
</dbReference>
<feature type="binding site" evidence="11">
    <location>
        <begin position="120"/>
        <end position="127"/>
    </location>
    <ligand>
        <name>GTP</name>
        <dbReference type="ChEBI" id="CHEBI:37565"/>
    </ligand>
</feature>
<evidence type="ECO:0000259" key="13">
    <source>
        <dbReference type="PROSITE" id="PS00300"/>
    </source>
</evidence>
<evidence type="ECO:0000256" key="9">
    <source>
        <dbReference type="ARBA" id="ARBA00023274"/>
    </source>
</evidence>
<comment type="domain">
    <text evidence="11">Composed of three domains: the N-terminal N domain, which is responsible for interactions with the ribosome, the central G domain, which binds GTP, and the C-terminal M domain, which binds the RNA and the signal sequence of the RNC.</text>
</comment>
<keyword evidence="8 11" id="KW-0733">Signal recognition particle</keyword>